<evidence type="ECO:0000256" key="1">
    <source>
        <dbReference type="SAM" id="MobiDB-lite"/>
    </source>
</evidence>
<keyword evidence="2" id="KW-0472">Membrane</keyword>
<sequence>MNEYEIEPVKGLPEELPAGEHMTWQGSPDWRSMARRTFRVQQFGLYFAVLIGAHQVIHYSGGGDVAGGIASLAWQAGLGLFTLALLSGLAWLFARSTVYTITNKRVVLRFGVAIPMMINLPFDRMHAADLRAFNDGSGDIALRLEDGERISYWALWPHARPWSMSPVIPMLRNVPDATRVAGELAAAVAAHRDDVRTNAAVSVSKPTRQPDSRELEQAGALA</sequence>
<feature type="transmembrane region" description="Helical" evidence="2">
    <location>
        <begin position="43"/>
        <end position="60"/>
    </location>
</feature>
<feature type="transmembrane region" description="Helical" evidence="2">
    <location>
        <begin position="72"/>
        <end position="94"/>
    </location>
</feature>
<dbReference type="EMBL" id="SLWX01000003">
    <property type="protein sequence ID" value="TCO77193.1"/>
    <property type="molecule type" value="Genomic_DNA"/>
</dbReference>
<dbReference type="InterPro" id="IPR005182">
    <property type="entry name" value="YdbS-like_PH"/>
</dbReference>
<evidence type="ECO:0000259" key="3">
    <source>
        <dbReference type="Pfam" id="PF03703"/>
    </source>
</evidence>
<keyword evidence="2" id="KW-0812">Transmembrane</keyword>
<dbReference type="InterPro" id="IPR054839">
    <property type="entry name" value="puhB_PGC"/>
</dbReference>
<feature type="region of interest" description="Disordered" evidence="1">
    <location>
        <begin position="199"/>
        <end position="222"/>
    </location>
</feature>
<dbReference type="OrthoDB" id="7345733at2"/>
<gene>
    <name evidence="4" type="ORF">EV688_103208</name>
</gene>
<proteinExistence type="predicted"/>
<dbReference type="NCBIfam" id="NF040894">
    <property type="entry name" value="puhB_PGC"/>
    <property type="match status" value="1"/>
</dbReference>
<comment type="caution">
    <text evidence="4">The sequence shown here is derived from an EMBL/GenBank/DDBJ whole genome shotgun (WGS) entry which is preliminary data.</text>
</comment>
<feature type="transmembrane region" description="Helical" evidence="2">
    <location>
        <begin position="106"/>
        <end position="122"/>
    </location>
</feature>
<keyword evidence="2" id="KW-1133">Transmembrane helix</keyword>
<evidence type="ECO:0000313" key="5">
    <source>
        <dbReference type="Proteomes" id="UP000294980"/>
    </source>
</evidence>
<evidence type="ECO:0000256" key="2">
    <source>
        <dbReference type="SAM" id="Phobius"/>
    </source>
</evidence>
<dbReference type="RefSeq" id="WP_117317174.1">
    <property type="nucleotide sequence ID" value="NZ_QQSW01000008.1"/>
</dbReference>
<organism evidence="4 5">
    <name type="scientific">Chromatocurvus halotolerans</name>
    <dbReference type="NCBI Taxonomy" id="1132028"/>
    <lineage>
        <taxon>Bacteria</taxon>
        <taxon>Pseudomonadati</taxon>
        <taxon>Pseudomonadota</taxon>
        <taxon>Gammaproteobacteria</taxon>
        <taxon>Cellvibrionales</taxon>
        <taxon>Halieaceae</taxon>
        <taxon>Chromatocurvus</taxon>
    </lineage>
</organism>
<evidence type="ECO:0000313" key="4">
    <source>
        <dbReference type="EMBL" id="TCO77193.1"/>
    </source>
</evidence>
<name>A0A4R2KTS7_9GAMM</name>
<keyword evidence="5" id="KW-1185">Reference proteome</keyword>
<feature type="domain" description="YdbS-like PH" evidence="3">
    <location>
        <begin position="95"/>
        <end position="181"/>
    </location>
</feature>
<protein>
    <submittedName>
        <fullName evidence="4">PH (Pleckstrin Homology) domain-containing protein</fullName>
    </submittedName>
</protein>
<dbReference type="Pfam" id="PF03703">
    <property type="entry name" value="bPH_2"/>
    <property type="match status" value="1"/>
</dbReference>
<accession>A0A4R2KTS7</accession>
<dbReference type="AlphaFoldDB" id="A0A4R2KTS7"/>
<reference evidence="4 5" key="1">
    <citation type="submission" date="2019-03" db="EMBL/GenBank/DDBJ databases">
        <title>Genomic Encyclopedia of Type Strains, Phase IV (KMG-IV): sequencing the most valuable type-strain genomes for metagenomic binning, comparative biology and taxonomic classification.</title>
        <authorList>
            <person name="Goeker M."/>
        </authorList>
    </citation>
    <scope>NUCLEOTIDE SEQUENCE [LARGE SCALE GENOMIC DNA]</scope>
    <source>
        <strain evidence="4 5">DSM 23344</strain>
    </source>
</reference>
<dbReference type="Proteomes" id="UP000294980">
    <property type="component" value="Unassembled WGS sequence"/>
</dbReference>